<feature type="transmembrane region" description="Helical" evidence="7">
    <location>
        <begin position="484"/>
        <end position="502"/>
    </location>
</feature>
<dbReference type="PANTHER" id="PTHR30106:SF1">
    <property type="entry name" value="UPF0324 MEMBRANE PROTEIN FN0533"/>
    <property type="match status" value="1"/>
</dbReference>
<evidence type="ECO:0000313" key="8">
    <source>
        <dbReference type="EMBL" id="XCN74115.1"/>
    </source>
</evidence>
<proteinExistence type="inferred from homology"/>
<dbReference type="Pfam" id="PF03601">
    <property type="entry name" value="Cons_hypoth698"/>
    <property type="match status" value="1"/>
</dbReference>
<evidence type="ECO:0000256" key="4">
    <source>
        <dbReference type="ARBA" id="ARBA00022692"/>
    </source>
</evidence>
<evidence type="ECO:0000256" key="1">
    <source>
        <dbReference type="ARBA" id="ARBA00004651"/>
    </source>
</evidence>
<evidence type="ECO:0000256" key="3">
    <source>
        <dbReference type="ARBA" id="ARBA00022475"/>
    </source>
</evidence>
<comment type="similarity">
    <text evidence="2">Belongs to the UPF0324 family.</text>
</comment>
<feature type="transmembrane region" description="Helical" evidence="7">
    <location>
        <begin position="319"/>
        <end position="336"/>
    </location>
</feature>
<feature type="transmembrane region" description="Helical" evidence="7">
    <location>
        <begin position="553"/>
        <end position="580"/>
    </location>
</feature>
<reference evidence="8" key="1">
    <citation type="journal article" date="2024" name="Syst. Appl. Microbiol.">
        <title>First single-strain enrichments of Electrothrix cable bacteria, description of E. aestuarii sp. nov. and E. rattekaaiensis sp. nov., and proposal of a cable bacteria taxonomy following the rules of the SeqCode.</title>
        <authorList>
            <person name="Plum-Jensen L.E."/>
            <person name="Schramm A."/>
            <person name="Marshall I.P.G."/>
        </authorList>
    </citation>
    <scope>NUCLEOTIDE SEQUENCE</scope>
    <source>
        <strain evidence="8">Rat1</strain>
    </source>
</reference>
<evidence type="ECO:0000256" key="5">
    <source>
        <dbReference type="ARBA" id="ARBA00022989"/>
    </source>
</evidence>
<feature type="transmembrane region" description="Helical" evidence="7">
    <location>
        <begin position="232"/>
        <end position="252"/>
    </location>
</feature>
<comment type="subcellular location">
    <subcellularLocation>
        <location evidence="1">Cell membrane</location>
        <topology evidence="1">Multi-pass membrane protein</topology>
    </subcellularLocation>
</comment>
<evidence type="ECO:0000256" key="2">
    <source>
        <dbReference type="ARBA" id="ARBA00007977"/>
    </source>
</evidence>
<evidence type="ECO:0000256" key="6">
    <source>
        <dbReference type="ARBA" id="ARBA00023136"/>
    </source>
</evidence>
<feature type="transmembrane region" description="Helical" evidence="7">
    <location>
        <begin position="412"/>
        <end position="432"/>
    </location>
</feature>
<reference evidence="8" key="2">
    <citation type="submission" date="2024-06" db="EMBL/GenBank/DDBJ databases">
        <authorList>
            <person name="Plum-Jensen L.E."/>
            <person name="Schramm A."/>
            <person name="Marshall I.P.G."/>
        </authorList>
    </citation>
    <scope>NUCLEOTIDE SEQUENCE</scope>
    <source>
        <strain evidence="8">Rat1</strain>
    </source>
</reference>
<accession>A0AAU8LZ79</accession>
<dbReference type="KEGG" id="eaj:Q3M24_04990"/>
<feature type="transmembrane region" description="Helical" evidence="7">
    <location>
        <begin position="522"/>
        <end position="541"/>
    </location>
</feature>
<dbReference type="AlphaFoldDB" id="A0AAU8LZ79"/>
<dbReference type="GO" id="GO:0005886">
    <property type="term" value="C:plasma membrane"/>
    <property type="evidence" value="ECO:0007669"/>
    <property type="project" value="UniProtKB-SubCell"/>
</dbReference>
<dbReference type="InterPro" id="IPR018383">
    <property type="entry name" value="UPF0324_pro"/>
</dbReference>
<feature type="transmembrane region" description="Helical" evidence="7">
    <location>
        <begin position="380"/>
        <end position="400"/>
    </location>
</feature>
<name>A0AAU8LZ79_9BACT</name>
<protein>
    <submittedName>
        <fullName evidence="8">Sulfate exporter family transporter</fullName>
    </submittedName>
</protein>
<feature type="transmembrane region" description="Helical" evidence="7">
    <location>
        <begin position="264"/>
        <end position="281"/>
    </location>
</feature>
<dbReference type="PANTHER" id="PTHR30106">
    <property type="entry name" value="INNER MEMBRANE PROTEIN YEIH-RELATED"/>
    <property type="match status" value="1"/>
</dbReference>
<dbReference type="EMBL" id="CP159373">
    <property type="protein sequence ID" value="XCN74115.1"/>
    <property type="molecule type" value="Genomic_DNA"/>
</dbReference>
<keyword evidence="4 7" id="KW-0812">Transmembrane</keyword>
<feature type="transmembrane region" description="Helical" evidence="7">
    <location>
        <begin position="444"/>
        <end position="463"/>
    </location>
</feature>
<evidence type="ECO:0000256" key="7">
    <source>
        <dbReference type="SAM" id="Phobius"/>
    </source>
</evidence>
<feature type="transmembrane region" description="Helical" evidence="7">
    <location>
        <begin position="34"/>
        <end position="52"/>
    </location>
</feature>
<sequence>MTNSRQNTLANKNNKITTPKKTGKILSSWNTADYWSILLAFALIIPCLFFYATNEFEQVTEQISWKKSVMQNDPMHGPFKSVAWYKAFDEQREIQAADGKFGTFLKEWLAKPHKWTNNPLNAFFLTKAEAYPQHDVKRKKYEEASNYTAMMKALALSAQNKAENDHFKNLAANKDAQEKISQWRRARLKQQDAKKQFEKITYNIVPGLLGIMLFSGVVFALPVYCIRRTSPVQFFIGFVPVFLLSVLSYTLAAQTSLRHYGLGYSVWGIILGMLIANTIGTPRWIRSGLQIELYTKTALILLGAEIILTKVMAIGAPGFLIAWVGAPIVLLTSFWFGKKILKIESDTLNMVISADLSICGTSAAIATAAACRAKEEELTFAIGLSLVFTAVMMVLMPICINAIHMNEVLAGAWLGGSIDATGAVASAGSLVSNRALEVAVTIKMIQNILIGIVAFCVAVYWSVRAEATNKKITLAKTWRNFPKFILGFIGAMFLFSFVYSRLDTPTAHSLLDQGVIRNGTKLFRDWFFCFSFVAIGLQCNFRKLKKYFEGGKTLSLYLFGQSLQLVLSFLLAYLGFFVFFPDSLSQL</sequence>
<keyword evidence="5 7" id="KW-1133">Transmembrane helix</keyword>
<keyword evidence="6 7" id="KW-0472">Membrane</keyword>
<organism evidence="8">
    <name type="scientific">Candidatus Electrothrix aestuarii</name>
    <dbReference type="NCBI Taxonomy" id="3062594"/>
    <lineage>
        <taxon>Bacteria</taxon>
        <taxon>Pseudomonadati</taxon>
        <taxon>Thermodesulfobacteriota</taxon>
        <taxon>Desulfobulbia</taxon>
        <taxon>Desulfobulbales</taxon>
        <taxon>Desulfobulbaceae</taxon>
        <taxon>Candidatus Electrothrix</taxon>
    </lineage>
</organism>
<keyword evidence="3" id="KW-1003">Cell membrane</keyword>
<gene>
    <name evidence="8" type="ORF">Q3M24_04990</name>
</gene>
<feature type="transmembrane region" description="Helical" evidence="7">
    <location>
        <begin position="348"/>
        <end position="368"/>
    </location>
</feature>
<feature type="transmembrane region" description="Helical" evidence="7">
    <location>
        <begin position="204"/>
        <end position="225"/>
    </location>
</feature>